<dbReference type="RefSeq" id="WP_240636907.1">
    <property type="nucleotide sequence ID" value="NZ_QKWW01000162.1"/>
</dbReference>
<dbReference type="InterPro" id="IPR009081">
    <property type="entry name" value="PP-bd_ACP"/>
</dbReference>
<dbReference type="InterPro" id="IPR020806">
    <property type="entry name" value="PKS_PP-bd"/>
</dbReference>
<dbReference type="SUPFAM" id="SSF52777">
    <property type="entry name" value="CoA-dependent acyltransferases"/>
    <property type="match status" value="2"/>
</dbReference>
<dbReference type="InterPro" id="IPR036736">
    <property type="entry name" value="ACP-like_sf"/>
</dbReference>
<dbReference type="SMART" id="SM00823">
    <property type="entry name" value="PKS_PP"/>
    <property type="match status" value="1"/>
</dbReference>
<evidence type="ECO:0000313" key="7">
    <source>
        <dbReference type="EMBL" id="PZT51910.1"/>
    </source>
</evidence>
<comment type="cofactor">
    <cofactor evidence="1">
        <name>pantetheine 4'-phosphate</name>
        <dbReference type="ChEBI" id="CHEBI:47942"/>
    </cofactor>
</comment>
<evidence type="ECO:0000256" key="5">
    <source>
        <dbReference type="ARBA" id="ARBA00023194"/>
    </source>
</evidence>
<comment type="caution">
    <text evidence="7">The sequence shown here is derived from an EMBL/GenBank/DDBJ whole genome shotgun (WGS) entry which is preliminary data.</text>
</comment>
<name>A0A2W6NX30_9BACL</name>
<feature type="non-terminal residue" evidence="7">
    <location>
        <position position="624"/>
    </location>
</feature>
<dbReference type="SUPFAM" id="SSF56801">
    <property type="entry name" value="Acetyl-CoA synthetase-like"/>
    <property type="match status" value="1"/>
</dbReference>
<dbReference type="FunFam" id="1.10.1200.10:FF:000005">
    <property type="entry name" value="Nonribosomal peptide synthetase 1"/>
    <property type="match status" value="1"/>
</dbReference>
<dbReference type="GO" id="GO:0003824">
    <property type="term" value="F:catalytic activity"/>
    <property type="evidence" value="ECO:0007669"/>
    <property type="project" value="InterPro"/>
</dbReference>
<dbReference type="Gene3D" id="1.10.1200.10">
    <property type="entry name" value="ACP-like"/>
    <property type="match status" value="1"/>
</dbReference>
<gene>
    <name evidence="7" type="ORF">DN757_30220</name>
</gene>
<proteinExistence type="predicted"/>
<dbReference type="GO" id="GO:0043041">
    <property type="term" value="P:amino acid activation for nonribosomal peptide biosynthetic process"/>
    <property type="evidence" value="ECO:0007669"/>
    <property type="project" value="TreeGrafter"/>
</dbReference>
<organism evidence="7 8">
    <name type="scientific">Paenibacillus silvae</name>
    <dbReference type="NCBI Taxonomy" id="1325358"/>
    <lineage>
        <taxon>Bacteria</taxon>
        <taxon>Bacillati</taxon>
        <taxon>Bacillota</taxon>
        <taxon>Bacilli</taxon>
        <taxon>Bacillales</taxon>
        <taxon>Paenibacillaceae</taxon>
        <taxon>Paenibacillus</taxon>
    </lineage>
</organism>
<dbReference type="SUPFAM" id="SSF47336">
    <property type="entry name" value="ACP-like"/>
    <property type="match status" value="1"/>
</dbReference>
<keyword evidence="2" id="KW-0596">Phosphopantetheine</keyword>
<dbReference type="Gene3D" id="3.30.559.30">
    <property type="entry name" value="Nonribosomal peptide synthetase, condensation domain"/>
    <property type="match status" value="1"/>
</dbReference>
<dbReference type="Gene3D" id="3.30.300.30">
    <property type="match status" value="1"/>
</dbReference>
<dbReference type="GO" id="GO:0017000">
    <property type="term" value="P:antibiotic biosynthetic process"/>
    <property type="evidence" value="ECO:0007669"/>
    <property type="project" value="UniProtKB-KW"/>
</dbReference>
<dbReference type="PROSITE" id="PS50075">
    <property type="entry name" value="CARRIER"/>
    <property type="match status" value="1"/>
</dbReference>
<evidence type="ECO:0000256" key="4">
    <source>
        <dbReference type="ARBA" id="ARBA00022737"/>
    </source>
</evidence>
<protein>
    <submittedName>
        <fullName evidence="7">Non-ribosomal peptide synthetase</fullName>
    </submittedName>
</protein>
<dbReference type="GO" id="GO:0044550">
    <property type="term" value="P:secondary metabolite biosynthetic process"/>
    <property type="evidence" value="ECO:0007669"/>
    <property type="project" value="TreeGrafter"/>
</dbReference>
<evidence type="ECO:0000313" key="8">
    <source>
        <dbReference type="Proteomes" id="UP000249204"/>
    </source>
</evidence>
<dbReference type="Pfam" id="PF00550">
    <property type="entry name" value="PP-binding"/>
    <property type="match status" value="1"/>
</dbReference>
<dbReference type="GO" id="GO:0008610">
    <property type="term" value="P:lipid biosynthetic process"/>
    <property type="evidence" value="ECO:0007669"/>
    <property type="project" value="UniProtKB-ARBA"/>
</dbReference>
<dbReference type="CDD" id="cd19531">
    <property type="entry name" value="LCL_NRPS-like"/>
    <property type="match status" value="1"/>
</dbReference>
<evidence type="ECO:0000256" key="2">
    <source>
        <dbReference type="ARBA" id="ARBA00022450"/>
    </source>
</evidence>
<dbReference type="AlphaFoldDB" id="A0A2W6NX30"/>
<feature type="domain" description="Carrier" evidence="6">
    <location>
        <begin position="102"/>
        <end position="178"/>
    </location>
</feature>
<dbReference type="Pfam" id="PF13193">
    <property type="entry name" value="AMP-binding_C"/>
    <property type="match status" value="1"/>
</dbReference>
<evidence type="ECO:0000259" key="6">
    <source>
        <dbReference type="PROSITE" id="PS50075"/>
    </source>
</evidence>
<feature type="non-terminal residue" evidence="7">
    <location>
        <position position="1"/>
    </location>
</feature>
<keyword evidence="3" id="KW-0597">Phosphoprotein</keyword>
<dbReference type="InterPro" id="IPR023213">
    <property type="entry name" value="CAT-like_dom_sf"/>
</dbReference>
<keyword evidence="5" id="KW-0045">Antibiotic biosynthesis</keyword>
<dbReference type="EMBL" id="QKWW01000162">
    <property type="protein sequence ID" value="PZT51910.1"/>
    <property type="molecule type" value="Genomic_DNA"/>
</dbReference>
<dbReference type="Proteomes" id="UP000249204">
    <property type="component" value="Unassembled WGS sequence"/>
</dbReference>
<dbReference type="PROSITE" id="PS00012">
    <property type="entry name" value="PHOSPHOPANTETHEINE"/>
    <property type="match status" value="1"/>
</dbReference>
<sequence>RIETGEIESQLLQVAGVREAVVLVRSDANGQKALCAYYTPDAETELAVNDLRSALAQELPGYMIPSYFVELEHLPLTPNGKVDRKALPALEDEVGSGTEYVAPRNKLEAKLATIWKDVLGLSKEIGVHDNFFDIGGHSLRATTLVSKIHKTLNVDLPLRDVFRHSTIESMAVAIARLDQQQFVSIPVAEDREVYPQSFAQKRLFILNQLEGAELSYNMPEAMLLEGALDRSRFEETFRKLVARHEILRTGLEMMDGEASQRVYQDVNFAVEFYQVEEQKVEETVRGFIRPFDLAKPPLLRVGLAQLAPERHILMYDMHHIISDGVSMEIFVDEFVRLYGGEPLEPLRIQYKDYTVWQHSPEQQERLQQQETYWLSRFQGELPVLEMPTDYPRPAVQSYEGQTLEFFFDASKTEGLKQLASETGTTLFMVLLAAYNVLLHKYSGQEDVIVGTPIAGRNHEDVQPLIGMFLNTLAIRSYPASEKTFLSYLNEVKETTLHAFEHQNYPFEQLVDKVQVTRDLSRNPLFDTMFTMQNTENEAFELEGLRMTPYPGLLDTAKFDISLDVGEENGGLDYSFEYATALYKRETIERLAKHYEQLLLTIVSRPDAKIAELSLLTAEEKEEMI</sequence>
<dbReference type="Gene3D" id="3.30.559.10">
    <property type="entry name" value="Chloramphenicol acetyltransferase-like domain"/>
    <property type="match status" value="1"/>
</dbReference>
<dbReference type="InterPro" id="IPR006162">
    <property type="entry name" value="Ppantetheine_attach_site"/>
</dbReference>
<dbReference type="PANTHER" id="PTHR45527:SF1">
    <property type="entry name" value="FATTY ACID SYNTHASE"/>
    <property type="match status" value="1"/>
</dbReference>
<dbReference type="GO" id="GO:0031177">
    <property type="term" value="F:phosphopantetheine binding"/>
    <property type="evidence" value="ECO:0007669"/>
    <property type="project" value="InterPro"/>
</dbReference>
<dbReference type="InterPro" id="IPR045851">
    <property type="entry name" value="AMP-bd_C_sf"/>
</dbReference>
<accession>A0A2W6NX30</accession>
<dbReference type="Pfam" id="PF00668">
    <property type="entry name" value="Condensation"/>
    <property type="match status" value="1"/>
</dbReference>
<dbReference type="InterPro" id="IPR025110">
    <property type="entry name" value="AMP-bd_C"/>
</dbReference>
<evidence type="ECO:0000256" key="3">
    <source>
        <dbReference type="ARBA" id="ARBA00022553"/>
    </source>
</evidence>
<dbReference type="GO" id="GO:0005829">
    <property type="term" value="C:cytosol"/>
    <property type="evidence" value="ECO:0007669"/>
    <property type="project" value="TreeGrafter"/>
</dbReference>
<keyword evidence="4" id="KW-0677">Repeat</keyword>
<dbReference type="PANTHER" id="PTHR45527">
    <property type="entry name" value="NONRIBOSOMAL PEPTIDE SYNTHETASE"/>
    <property type="match status" value="1"/>
</dbReference>
<evidence type="ECO:0000256" key="1">
    <source>
        <dbReference type="ARBA" id="ARBA00001957"/>
    </source>
</evidence>
<reference evidence="7 8" key="1">
    <citation type="submission" date="2018-06" db="EMBL/GenBank/DDBJ databases">
        <title>Isolation of heavy metals resistant Paenibacillus silvae NC2 from Gold-Copper mine in ZiJin, China.</title>
        <authorList>
            <person name="Xu J."/>
            <person name="Mazhar H.S."/>
            <person name="Rensing C."/>
        </authorList>
    </citation>
    <scope>NUCLEOTIDE SEQUENCE [LARGE SCALE GENOMIC DNA]</scope>
    <source>
        <strain evidence="7 8">NC2</strain>
    </source>
</reference>
<dbReference type="InterPro" id="IPR001242">
    <property type="entry name" value="Condensation_dom"/>
</dbReference>